<accession>A0A4S8Q6I7</accession>
<gene>
    <name evidence="1" type="ORF">FAA86_00635</name>
</gene>
<dbReference type="Proteomes" id="UP000307378">
    <property type="component" value="Unassembled WGS sequence"/>
</dbReference>
<comment type="caution">
    <text evidence="1">The sequence shown here is derived from an EMBL/GenBank/DDBJ whole genome shotgun (WGS) entry which is preliminary data.</text>
</comment>
<organism evidence="1 2">
    <name type="scientific">Rhizobium rosettiformans W3</name>
    <dbReference type="NCBI Taxonomy" id="538378"/>
    <lineage>
        <taxon>Bacteria</taxon>
        <taxon>Pseudomonadati</taxon>
        <taxon>Pseudomonadota</taxon>
        <taxon>Alphaproteobacteria</taxon>
        <taxon>Hyphomicrobiales</taxon>
        <taxon>Rhizobiaceae</taxon>
        <taxon>Rhizobium/Agrobacterium group</taxon>
        <taxon>Rhizobium</taxon>
    </lineage>
</organism>
<dbReference type="AlphaFoldDB" id="A0A4S8Q6I7"/>
<evidence type="ECO:0000313" key="1">
    <source>
        <dbReference type="EMBL" id="THV38911.1"/>
    </source>
</evidence>
<dbReference type="Gene3D" id="2.40.10.220">
    <property type="entry name" value="predicted glycosyltransferase like domains"/>
    <property type="match status" value="1"/>
</dbReference>
<sequence length="373" mass="39303">MDIETKAARDTASQGYTGQAETFPILLDSGTEHPKTNIPFIAVIDGRQFTGRSLSLVSANVSGLAGPELEGKERIAVLRFDFDGYTISLQVDVRVSRTHAETGELRLDFLEPTGEHLPTLRYLLNSYIAGDITSVDGIISLRERVAVSGGKKQAGQASIGGLVGRGLKTVATVAVSLALAGIAANLIYERVFSKEVKQLAVLSAGGQPLRAIASGQISYLDLGATRGEVLYTLQSVSGTTLSVNMPCDCRILPTRAGEGSTVMAGDPIVEVVDETATPVVQAVVSAEQAKQLVSGDIAELRFSDGKVIFGSLAQNAEALTAVGNEGEMRALIEPNTELGSEAAGSPVSVRIISQRIFALRQKLGEWFKEGAAT</sequence>
<dbReference type="EMBL" id="STGU01000001">
    <property type="protein sequence ID" value="THV38911.1"/>
    <property type="molecule type" value="Genomic_DNA"/>
</dbReference>
<dbReference type="RefSeq" id="WP_136537909.1">
    <property type="nucleotide sequence ID" value="NZ_STGU01000001.1"/>
</dbReference>
<reference evidence="1 2" key="1">
    <citation type="submission" date="2019-04" db="EMBL/GenBank/DDBJ databases">
        <title>genome sequence of strain W3.</title>
        <authorList>
            <person name="Gao J."/>
            <person name="Sun J."/>
        </authorList>
    </citation>
    <scope>NUCLEOTIDE SEQUENCE [LARGE SCALE GENOMIC DNA]</scope>
    <source>
        <strain evidence="1 2">W3</strain>
    </source>
</reference>
<name>A0A4S8Q6I7_9HYPH</name>
<proteinExistence type="predicted"/>
<evidence type="ECO:0000313" key="2">
    <source>
        <dbReference type="Proteomes" id="UP000307378"/>
    </source>
</evidence>
<protein>
    <submittedName>
        <fullName evidence="1">Pilus assembly protein PilZ</fullName>
    </submittedName>
</protein>